<sequence>MILKLPTHVQQKWLNVAYMIIRGGLEPLFADITEFVKEQADLANTRYGLLFNRGRNSCIRDTGGLNGKIGSDYDAAKILYVSTSDDDVSLRSSSCMEGSKIIL</sequence>
<protein>
    <submittedName>
        <fullName evidence="1">Uncharacterized protein</fullName>
    </submittedName>
</protein>
<gene>
    <name evidence="1" type="ORF">SMRZ_LOCUS9481</name>
</gene>
<keyword evidence="2" id="KW-1185">Reference proteome</keyword>
<evidence type="ECO:0000313" key="2">
    <source>
        <dbReference type="Proteomes" id="UP000277204"/>
    </source>
</evidence>
<accession>A0A183M0A6</accession>
<dbReference type="EMBL" id="UZAI01004485">
    <property type="protein sequence ID" value="VDO86467.1"/>
    <property type="molecule type" value="Genomic_DNA"/>
</dbReference>
<dbReference type="Proteomes" id="UP000277204">
    <property type="component" value="Unassembled WGS sequence"/>
</dbReference>
<dbReference type="AlphaFoldDB" id="A0A183M0A6"/>
<organism evidence="1 2">
    <name type="scientific">Schistosoma margrebowiei</name>
    <dbReference type="NCBI Taxonomy" id="48269"/>
    <lineage>
        <taxon>Eukaryota</taxon>
        <taxon>Metazoa</taxon>
        <taxon>Spiralia</taxon>
        <taxon>Lophotrochozoa</taxon>
        <taxon>Platyhelminthes</taxon>
        <taxon>Trematoda</taxon>
        <taxon>Digenea</taxon>
        <taxon>Strigeidida</taxon>
        <taxon>Schistosomatoidea</taxon>
        <taxon>Schistosomatidae</taxon>
        <taxon>Schistosoma</taxon>
    </lineage>
</organism>
<name>A0A183M0A6_9TREM</name>
<reference evidence="1 2" key="1">
    <citation type="submission" date="2018-11" db="EMBL/GenBank/DDBJ databases">
        <authorList>
            <consortium name="Pathogen Informatics"/>
        </authorList>
    </citation>
    <scope>NUCLEOTIDE SEQUENCE [LARGE SCALE GENOMIC DNA]</scope>
    <source>
        <strain evidence="1 2">Zambia</strain>
    </source>
</reference>
<proteinExistence type="predicted"/>
<evidence type="ECO:0000313" key="1">
    <source>
        <dbReference type="EMBL" id="VDO86467.1"/>
    </source>
</evidence>
<dbReference type="STRING" id="48269.A0A183M0A6"/>